<dbReference type="PROSITE" id="PS50987">
    <property type="entry name" value="HTH_ARSR_2"/>
    <property type="match status" value="1"/>
</dbReference>
<dbReference type="Pfam" id="PF01022">
    <property type="entry name" value="HTH_5"/>
    <property type="match status" value="1"/>
</dbReference>
<sequence length="116" mass="12332">MPERPEPQLLDPELLADAAAAFGMLSAPSRLQIVWLLADGPCDVGTIAGALGQPVAAVSQHLAKLKLAGLVRARREGRHQIYVIDDPDVVTVVRSIVSAQQARRRPPDGRPARGSA</sequence>
<dbReference type="InterPro" id="IPR051011">
    <property type="entry name" value="Metal_resp_trans_reg"/>
</dbReference>
<dbReference type="Gene3D" id="1.10.10.10">
    <property type="entry name" value="Winged helix-like DNA-binding domain superfamily/Winged helix DNA-binding domain"/>
    <property type="match status" value="1"/>
</dbReference>
<dbReference type="SUPFAM" id="SSF46785">
    <property type="entry name" value="Winged helix' DNA-binding domain"/>
    <property type="match status" value="1"/>
</dbReference>
<evidence type="ECO:0000259" key="4">
    <source>
        <dbReference type="PROSITE" id="PS50987"/>
    </source>
</evidence>
<proteinExistence type="predicted"/>
<evidence type="ECO:0000313" key="6">
    <source>
        <dbReference type="Proteomes" id="UP000199614"/>
    </source>
</evidence>
<dbReference type="AlphaFoldDB" id="A0A1I5CUF6"/>
<dbReference type="Proteomes" id="UP000199614">
    <property type="component" value="Unassembled WGS sequence"/>
</dbReference>
<dbReference type="NCBIfam" id="NF033788">
    <property type="entry name" value="HTH_metalloreg"/>
    <property type="match status" value="1"/>
</dbReference>
<dbReference type="SMART" id="SM00418">
    <property type="entry name" value="HTH_ARSR"/>
    <property type="match status" value="1"/>
</dbReference>
<protein>
    <submittedName>
        <fullName evidence="5">Transcriptional regulator, ArsR family</fullName>
    </submittedName>
</protein>
<dbReference type="OrthoDB" id="9810923at2"/>
<keyword evidence="3" id="KW-0804">Transcription</keyword>
<gene>
    <name evidence="5" type="ORF">SAMN05216207_102422</name>
</gene>
<evidence type="ECO:0000256" key="3">
    <source>
        <dbReference type="ARBA" id="ARBA00023163"/>
    </source>
</evidence>
<dbReference type="PANTHER" id="PTHR43132:SF8">
    <property type="entry name" value="HTH-TYPE TRANSCRIPTIONAL REGULATOR KMTR"/>
    <property type="match status" value="1"/>
</dbReference>
<dbReference type="InterPro" id="IPR001845">
    <property type="entry name" value="HTH_ArsR_DNA-bd_dom"/>
</dbReference>
<evidence type="ECO:0000256" key="1">
    <source>
        <dbReference type="ARBA" id="ARBA00023015"/>
    </source>
</evidence>
<keyword evidence="2" id="KW-0238">DNA-binding</keyword>
<dbReference type="InterPro" id="IPR011991">
    <property type="entry name" value="ArsR-like_HTH"/>
</dbReference>
<dbReference type="PRINTS" id="PR00778">
    <property type="entry name" value="HTHARSR"/>
</dbReference>
<dbReference type="RefSeq" id="WP_093347799.1">
    <property type="nucleotide sequence ID" value="NZ_FOUY01000024.1"/>
</dbReference>
<keyword evidence="6" id="KW-1185">Reference proteome</keyword>
<dbReference type="GO" id="GO:0003677">
    <property type="term" value="F:DNA binding"/>
    <property type="evidence" value="ECO:0007669"/>
    <property type="project" value="UniProtKB-KW"/>
</dbReference>
<dbReference type="GO" id="GO:0003700">
    <property type="term" value="F:DNA-binding transcription factor activity"/>
    <property type="evidence" value="ECO:0007669"/>
    <property type="project" value="InterPro"/>
</dbReference>
<organism evidence="5 6">
    <name type="scientific">Pseudonocardia ammonioxydans</name>
    <dbReference type="NCBI Taxonomy" id="260086"/>
    <lineage>
        <taxon>Bacteria</taxon>
        <taxon>Bacillati</taxon>
        <taxon>Actinomycetota</taxon>
        <taxon>Actinomycetes</taxon>
        <taxon>Pseudonocardiales</taxon>
        <taxon>Pseudonocardiaceae</taxon>
        <taxon>Pseudonocardia</taxon>
    </lineage>
</organism>
<evidence type="ECO:0000256" key="2">
    <source>
        <dbReference type="ARBA" id="ARBA00023125"/>
    </source>
</evidence>
<feature type="domain" description="HTH arsR-type" evidence="4">
    <location>
        <begin position="10"/>
        <end position="104"/>
    </location>
</feature>
<dbReference type="PANTHER" id="PTHR43132">
    <property type="entry name" value="ARSENICAL RESISTANCE OPERON REPRESSOR ARSR-RELATED"/>
    <property type="match status" value="1"/>
</dbReference>
<dbReference type="EMBL" id="FOUY01000024">
    <property type="protein sequence ID" value="SFN90583.1"/>
    <property type="molecule type" value="Genomic_DNA"/>
</dbReference>
<reference evidence="5 6" key="1">
    <citation type="submission" date="2016-10" db="EMBL/GenBank/DDBJ databases">
        <authorList>
            <person name="de Groot N.N."/>
        </authorList>
    </citation>
    <scope>NUCLEOTIDE SEQUENCE [LARGE SCALE GENOMIC DNA]</scope>
    <source>
        <strain evidence="5 6">CGMCC 4.1877</strain>
    </source>
</reference>
<evidence type="ECO:0000313" key="5">
    <source>
        <dbReference type="EMBL" id="SFN90583.1"/>
    </source>
</evidence>
<keyword evidence="1" id="KW-0805">Transcription regulation</keyword>
<accession>A0A1I5CUF6</accession>
<name>A0A1I5CUF6_PSUAM</name>
<dbReference type="InterPro" id="IPR036388">
    <property type="entry name" value="WH-like_DNA-bd_sf"/>
</dbReference>
<dbReference type="STRING" id="260086.SAMN05216207_102422"/>
<dbReference type="InterPro" id="IPR036390">
    <property type="entry name" value="WH_DNA-bd_sf"/>
</dbReference>
<dbReference type="CDD" id="cd00090">
    <property type="entry name" value="HTH_ARSR"/>
    <property type="match status" value="1"/>
</dbReference>